<dbReference type="InterPro" id="IPR000209">
    <property type="entry name" value="Peptidase_S8/S53_dom"/>
</dbReference>
<keyword evidence="10" id="KW-1185">Reference proteome</keyword>
<dbReference type="OrthoDB" id="3480681at2"/>
<evidence type="ECO:0000256" key="2">
    <source>
        <dbReference type="ARBA" id="ARBA00022670"/>
    </source>
</evidence>
<dbReference type="GO" id="GO:0006508">
    <property type="term" value="P:proteolysis"/>
    <property type="evidence" value="ECO:0007669"/>
    <property type="project" value="UniProtKB-KW"/>
</dbReference>
<evidence type="ECO:0000256" key="3">
    <source>
        <dbReference type="ARBA" id="ARBA00022723"/>
    </source>
</evidence>
<keyword evidence="2" id="KW-0645">Protease</keyword>
<dbReference type="PROSITE" id="PS51695">
    <property type="entry name" value="SEDOLISIN"/>
    <property type="match status" value="1"/>
</dbReference>
<dbReference type="Proteomes" id="UP000022835">
    <property type="component" value="Unassembled WGS sequence"/>
</dbReference>
<keyword evidence="3" id="KW-0479">Metal-binding</keyword>
<name>A0A064CGK4_9MYCO</name>
<gene>
    <name evidence="9" type="ORF">Y900_012540</name>
</gene>
<evidence type="ECO:0000256" key="7">
    <source>
        <dbReference type="ARBA" id="ARBA00023145"/>
    </source>
</evidence>
<dbReference type="InterPro" id="IPR030400">
    <property type="entry name" value="Sedolisin_dom"/>
</dbReference>
<feature type="domain" description="Peptidase S53" evidence="8">
    <location>
        <begin position="173"/>
        <end position="532"/>
    </location>
</feature>
<dbReference type="InterPro" id="IPR050819">
    <property type="entry name" value="Tripeptidyl-peptidase_I"/>
</dbReference>
<comment type="caution">
    <text evidence="9">The sequence shown here is derived from an EMBL/GenBank/DDBJ whole genome shotgun (WGS) entry which is preliminary data.</text>
</comment>
<evidence type="ECO:0000256" key="5">
    <source>
        <dbReference type="ARBA" id="ARBA00022825"/>
    </source>
</evidence>
<accession>A0A064CGK4</accession>
<evidence type="ECO:0000256" key="4">
    <source>
        <dbReference type="ARBA" id="ARBA00022801"/>
    </source>
</evidence>
<evidence type="ECO:0000256" key="1">
    <source>
        <dbReference type="ARBA" id="ARBA00001913"/>
    </source>
</evidence>
<dbReference type="PROSITE" id="PS00138">
    <property type="entry name" value="SUBTILASE_SER"/>
    <property type="match status" value="1"/>
</dbReference>
<evidence type="ECO:0000256" key="6">
    <source>
        <dbReference type="ARBA" id="ARBA00022837"/>
    </source>
</evidence>
<dbReference type="PANTHER" id="PTHR14218:SF15">
    <property type="entry name" value="TRIPEPTIDYL-PEPTIDASE 1"/>
    <property type="match status" value="1"/>
</dbReference>
<keyword evidence="7" id="KW-0865">Zymogen</keyword>
<evidence type="ECO:0000313" key="10">
    <source>
        <dbReference type="Proteomes" id="UP000022835"/>
    </source>
</evidence>
<dbReference type="SUPFAM" id="SSF52743">
    <property type="entry name" value="Subtilisin-like"/>
    <property type="match status" value="1"/>
</dbReference>
<dbReference type="GO" id="GO:0004252">
    <property type="term" value="F:serine-type endopeptidase activity"/>
    <property type="evidence" value="ECO:0007669"/>
    <property type="project" value="InterPro"/>
</dbReference>
<comment type="cofactor">
    <cofactor evidence="1">
        <name>Ca(2+)</name>
        <dbReference type="ChEBI" id="CHEBI:29108"/>
    </cofactor>
</comment>
<keyword evidence="5" id="KW-0720">Serine protease</keyword>
<dbReference type="Pfam" id="PF09286">
    <property type="entry name" value="Pro-kuma_activ"/>
    <property type="match status" value="1"/>
</dbReference>
<keyword evidence="4" id="KW-0378">Hydrolase</keyword>
<dbReference type="InterPro" id="IPR036852">
    <property type="entry name" value="Peptidase_S8/S53_dom_sf"/>
</dbReference>
<keyword evidence="6" id="KW-0106">Calcium</keyword>
<dbReference type="GO" id="GO:0008240">
    <property type="term" value="F:tripeptidyl-peptidase activity"/>
    <property type="evidence" value="ECO:0007669"/>
    <property type="project" value="TreeGrafter"/>
</dbReference>
<dbReference type="STRING" id="1440774.Y900_012540"/>
<dbReference type="eggNOG" id="COG4934">
    <property type="taxonomic scope" value="Bacteria"/>
</dbReference>
<dbReference type="Gene3D" id="3.40.50.200">
    <property type="entry name" value="Peptidase S8/S53 domain"/>
    <property type="match status" value="1"/>
</dbReference>
<dbReference type="CDD" id="cd04056">
    <property type="entry name" value="Peptidases_S53"/>
    <property type="match status" value="1"/>
</dbReference>
<dbReference type="InterPro" id="IPR023828">
    <property type="entry name" value="Peptidase_S8_Ser-AS"/>
</dbReference>
<organism evidence="9 10">
    <name type="scientific">Mycolicibacterium aromaticivorans JS19b1 = JCM 16368</name>
    <dbReference type="NCBI Taxonomy" id="1440774"/>
    <lineage>
        <taxon>Bacteria</taxon>
        <taxon>Bacillati</taxon>
        <taxon>Actinomycetota</taxon>
        <taxon>Actinomycetes</taxon>
        <taxon>Mycobacteriales</taxon>
        <taxon>Mycobacteriaceae</taxon>
        <taxon>Mycolicibacterium</taxon>
    </lineage>
</organism>
<protein>
    <submittedName>
        <fullName evidence="9">Peptidase S53</fullName>
    </submittedName>
</protein>
<dbReference type="GO" id="GO:0046872">
    <property type="term" value="F:metal ion binding"/>
    <property type="evidence" value="ECO:0007669"/>
    <property type="project" value="UniProtKB-KW"/>
</dbReference>
<dbReference type="SUPFAM" id="SSF54897">
    <property type="entry name" value="Protease propeptides/inhibitors"/>
    <property type="match status" value="1"/>
</dbReference>
<dbReference type="AlphaFoldDB" id="A0A064CGK4"/>
<proteinExistence type="predicted"/>
<dbReference type="EMBL" id="JALN02000001">
    <property type="protein sequence ID" value="KDE99739.1"/>
    <property type="molecule type" value="Genomic_DNA"/>
</dbReference>
<dbReference type="PANTHER" id="PTHR14218">
    <property type="entry name" value="PROTEASE S8 TRIPEPTIDYL PEPTIDASE I CLN2"/>
    <property type="match status" value="1"/>
</dbReference>
<reference evidence="9" key="1">
    <citation type="submission" date="2014-05" db="EMBL/GenBank/DDBJ databases">
        <title>Genome sequence of Mycobacterium aromaticivorans strain JS19b1T (= DSM 45407T).</title>
        <authorList>
            <person name="Kwak Y."/>
            <person name="Park G.-S."/>
            <person name="Li Q.X."/>
            <person name="Lee S.-E."/>
            <person name="Shin J.-H."/>
        </authorList>
    </citation>
    <scope>NUCLEOTIDE SEQUENCE [LARGE SCALE GENOMIC DNA]</scope>
    <source>
        <strain evidence="9">JS19b1</strain>
    </source>
</reference>
<sequence length="537" mass="57000">MMTRMWPGRCRAYRMTPLLATLAVVMVVFAGDRPTPSLPYNLIGGPFARLLAQAADLGPARTQRVQLTAELREAARPTALTAWAATHGLSVGWRDGDAWAVVEGTPRAIAGALEVAVHDYRRTNGVVFYASPQQPIVPQQLSSEVTELGRILGYTPSHEGVPPTPPLDVPNAGLAPTELLTAYNINPLTSAGYTGKGQTVVVFTFDGVDQRDLDKFSEWFSLPKFTLEVMGGMPPERRGEATMDVQFVHAIAPSARIVLVNARSTAEGDATYVKLGKLMEEVDRTYPGAVWSFSIGWGCDRLLSRADLAPVRSALARAQRNGTTAFVASGDLAGLECKGGKTWSDPPSPDDYGVDVMASLPEVTGVGGTTLSTDSQGQWLAEQGWYDVPLTQGSGGGASVLFARPSWQDTGAPAGPHDKRLVPDIAAVADPFTGVRFVLNGQLLVGGGTSQAAPIWAGIAAVMNQFLTARGLEQLGDFNPLLYDIAGGAEVPAFRDIYLGANAVTPVGVGYDMITGLGTPNVDNLTKALLVLKSLRR</sequence>
<dbReference type="InterPro" id="IPR015366">
    <property type="entry name" value="S53_propep"/>
</dbReference>
<evidence type="ECO:0000259" key="8">
    <source>
        <dbReference type="PROSITE" id="PS51695"/>
    </source>
</evidence>
<evidence type="ECO:0000313" key="9">
    <source>
        <dbReference type="EMBL" id="KDE99739.1"/>
    </source>
</evidence>
<dbReference type="Pfam" id="PF00082">
    <property type="entry name" value="Peptidase_S8"/>
    <property type="match status" value="1"/>
</dbReference>